<organism evidence="2 3">
    <name type="scientific">Moniliophthora roreri (strain MCA 2997)</name>
    <name type="common">Cocoa frosty pod rot fungus</name>
    <name type="synonym">Crinipellis roreri</name>
    <dbReference type="NCBI Taxonomy" id="1381753"/>
    <lineage>
        <taxon>Eukaryota</taxon>
        <taxon>Fungi</taxon>
        <taxon>Dikarya</taxon>
        <taxon>Basidiomycota</taxon>
        <taxon>Agaricomycotina</taxon>
        <taxon>Agaricomycetes</taxon>
        <taxon>Agaricomycetidae</taxon>
        <taxon>Agaricales</taxon>
        <taxon>Marasmiineae</taxon>
        <taxon>Marasmiaceae</taxon>
        <taxon>Moniliophthora</taxon>
    </lineage>
</organism>
<sequence>LPPYIPNTSLKKQKAQWEILVWVLRTFAVAASVAKTILVLKAIRSAIPSQTLANDLLTKNS</sequence>
<dbReference type="HOGENOM" id="CLU_2923152_0_0_1"/>
<evidence type="ECO:0000256" key="1">
    <source>
        <dbReference type="SAM" id="Phobius"/>
    </source>
</evidence>
<name>V2WSH4_MONRO</name>
<proteinExistence type="predicted"/>
<feature type="transmembrane region" description="Helical" evidence="1">
    <location>
        <begin position="20"/>
        <end position="40"/>
    </location>
</feature>
<protein>
    <submittedName>
        <fullName evidence="2">Uncharacterized protein</fullName>
    </submittedName>
</protein>
<keyword evidence="3" id="KW-1185">Reference proteome</keyword>
<comment type="caution">
    <text evidence="2">The sequence shown here is derived from an EMBL/GenBank/DDBJ whole genome shotgun (WGS) entry which is preliminary data.</text>
</comment>
<evidence type="ECO:0000313" key="3">
    <source>
        <dbReference type="Proteomes" id="UP000017559"/>
    </source>
</evidence>
<dbReference type="EMBL" id="AWSO01001529">
    <property type="protein sequence ID" value="ESK83501.1"/>
    <property type="molecule type" value="Genomic_DNA"/>
</dbReference>
<dbReference type="KEGG" id="mrr:Moror_4886"/>
<gene>
    <name evidence="2" type="ORF">Moror_4886</name>
</gene>
<keyword evidence="1" id="KW-0472">Membrane</keyword>
<reference evidence="2 3" key="1">
    <citation type="journal article" date="2014" name="BMC Genomics">
        <title>Genome and secretome analysis of the hemibiotrophic fungal pathogen, Moniliophthora roreri, which causes frosty pod rot disease of cacao: mechanisms of the biotrophic and necrotrophic phases.</title>
        <authorList>
            <person name="Meinhardt L.W."/>
            <person name="Costa G.G.L."/>
            <person name="Thomazella D.P.T."/>
            <person name="Teixeira P.J.P.L."/>
            <person name="Carazzolle M.F."/>
            <person name="Schuster S.C."/>
            <person name="Carlson J.E."/>
            <person name="Guiltinan M.J."/>
            <person name="Mieczkowski P."/>
            <person name="Farmer A."/>
            <person name="Ramaraj T."/>
            <person name="Crozier J."/>
            <person name="Davis R.E."/>
            <person name="Shao J."/>
            <person name="Melnick R.L."/>
            <person name="Pereira G.A.G."/>
            <person name="Bailey B.A."/>
        </authorList>
    </citation>
    <scope>NUCLEOTIDE SEQUENCE [LARGE SCALE GENOMIC DNA]</scope>
    <source>
        <strain evidence="2 3">MCA 2997</strain>
    </source>
</reference>
<feature type="non-terminal residue" evidence="2">
    <location>
        <position position="1"/>
    </location>
</feature>
<evidence type="ECO:0000313" key="2">
    <source>
        <dbReference type="EMBL" id="ESK83501.1"/>
    </source>
</evidence>
<dbReference type="Proteomes" id="UP000017559">
    <property type="component" value="Unassembled WGS sequence"/>
</dbReference>
<accession>V2WSH4</accession>
<keyword evidence="1" id="KW-0812">Transmembrane</keyword>
<keyword evidence="1" id="KW-1133">Transmembrane helix</keyword>
<dbReference type="AlphaFoldDB" id="V2WSH4"/>